<dbReference type="Proteomes" id="UP000247647">
    <property type="component" value="Unassembled WGS sequence"/>
</dbReference>
<dbReference type="RefSeq" id="XP_025481699.1">
    <property type="nucleotide sequence ID" value="XM_025622814.1"/>
</dbReference>
<dbReference type="EMBL" id="KZ821453">
    <property type="protein sequence ID" value="PYH36221.1"/>
    <property type="molecule type" value="Genomic_DNA"/>
</dbReference>
<protein>
    <submittedName>
        <fullName evidence="2">Uncharacterized protein</fullName>
    </submittedName>
</protein>
<organism evidence="2 3">
    <name type="scientific">Aspergillus neoniger (strain CBS 115656)</name>
    <dbReference type="NCBI Taxonomy" id="1448310"/>
    <lineage>
        <taxon>Eukaryota</taxon>
        <taxon>Fungi</taxon>
        <taxon>Dikarya</taxon>
        <taxon>Ascomycota</taxon>
        <taxon>Pezizomycotina</taxon>
        <taxon>Eurotiomycetes</taxon>
        <taxon>Eurotiomycetidae</taxon>
        <taxon>Eurotiales</taxon>
        <taxon>Aspergillaceae</taxon>
        <taxon>Aspergillus</taxon>
        <taxon>Aspergillus subgen. Circumdati</taxon>
    </lineage>
</organism>
<evidence type="ECO:0000256" key="1">
    <source>
        <dbReference type="SAM" id="MobiDB-lite"/>
    </source>
</evidence>
<name>A0A318YNM3_ASPNB</name>
<sequence>MEGCTKRTKQYLSTNNLHSHLQTHEDFIAKTGNKGGRASQKQVNNTVKCPLGKLNIDGSCPPLPLRQDGKAHYITEMRAEIKNMGYSLPCSICPTAKNCCKDKWICNNTENNKKQNKQSEKEQDEYNKESEEESEKEDEEESEEENEEEESEV</sequence>
<accession>A0A318YNM3</accession>
<keyword evidence="3" id="KW-1185">Reference proteome</keyword>
<evidence type="ECO:0000313" key="3">
    <source>
        <dbReference type="Proteomes" id="UP000247647"/>
    </source>
</evidence>
<dbReference type="AlphaFoldDB" id="A0A318YNM3"/>
<evidence type="ECO:0000313" key="2">
    <source>
        <dbReference type="EMBL" id="PYH36221.1"/>
    </source>
</evidence>
<feature type="compositionally biased region" description="Acidic residues" evidence="1">
    <location>
        <begin position="130"/>
        <end position="153"/>
    </location>
</feature>
<proteinExistence type="predicted"/>
<dbReference type="OrthoDB" id="4510439at2759"/>
<dbReference type="GeneID" id="37125270"/>
<gene>
    <name evidence="2" type="ORF">BO87DRAFT_374585</name>
</gene>
<feature type="region of interest" description="Disordered" evidence="1">
    <location>
        <begin position="111"/>
        <end position="153"/>
    </location>
</feature>
<feature type="compositionally biased region" description="Basic and acidic residues" evidence="1">
    <location>
        <begin position="111"/>
        <end position="129"/>
    </location>
</feature>
<reference evidence="2" key="1">
    <citation type="submission" date="2016-12" db="EMBL/GenBank/DDBJ databases">
        <title>The genomes of Aspergillus section Nigri reveals drivers in fungal speciation.</title>
        <authorList>
            <consortium name="DOE Joint Genome Institute"/>
            <person name="Vesth T.C."/>
            <person name="Nybo J."/>
            <person name="Theobald S."/>
            <person name="Brandl J."/>
            <person name="Frisvad J.C."/>
            <person name="Nielsen K.F."/>
            <person name="Lyhne E.K."/>
            <person name="Kogle M.E."/>
            <person name="Kuo A."/>
            <person name="Riley R."/>
            <person name="Clum A."/>
            <person name="Nolan M."/>
            <person name="Lipzen A."/>
            <person name="Salamov A."/>
            <person name="Henrissat B."/>
            <person name="Wiebenga A."/>
            <person name="De Vries R.P."/>
            <person name="Grigoriev I.V."/>
            <person name="Mortensen U.H."/>
            <person name="Andersen M.R."/>
            <person name="Baker S.E."/>
        </authorList>
    </citation>
    <scope>NUCLEOTIDE SEQUENCE [LARGE SCALE GENOMIC DNA]</scope>
    <source>
        <strain evidence="2">CBS 115656</strain>
    </source>
</reference>